<evidence type="ECO:0000256" key="1">
    <source>
        <dbReference type="SAM" id="MobiDB-lite"/>
    </source>
</evidence>
<feature type="domain" description="Asparagine synthetase" evidence="2">
    <location>
        <begin position="257"/>
        <end position="350"/>
    </location>
</feature>
<proteinExistence type="predicted"/>
<dbReference type="Pfam" id="PF00733">
    <property type="entry name" value="Asn_synthase"/>
    <property type="match status" value="1"/>
</dbReference>
<feature type="compositionally biased region" description="Low complexity" evidence="1">
    <location>
        <begin position="380"/>
        <end position="402"/>
    </location>
</feature>
<keyword evidence="4" id="KW-1185">Reference proteome</keyword>
<dbReference type="SUPFAM" id="SSF52402">
    <property type="entry name" value="Adenine nucleotide alpha hydrolases-like"/>
    <property type="match status" value="1"/>
</dbReference>
<organism evidence="3 4">
    <name type="scientific">Cryptosporangium minutisporangium</name>
    <dbReference type="NCBI Taxonomy" id="113569"/>
    <lineage>
        <taxon>Bacteria</taxon>
        <taxon>Bacillati</taxon>
        <taxon>Actinomycetota</taxon>
        <taxon>Actinomycetes</taxon>
        <taxon>Cryptosporangiales</taxon>
        <taxon>Cryptosporangiaceae</taxon>
        <taxon>Cryptosporangium</taxon>
    </lineage>
</organism>
<feature type="region of interest" description="Disordered" evidence="1">
    <location>
        <begin position="380"/>
        <end position="404"/>
    </location>
</feature>
<name>A0ABP6SUS0_9ACTN</name>
<dbReference type="InterPro" id="IPR001962">
    <property type="entry name" value="Asn_synthase"/>
</dbReference>
<dbReference type="InterPro" id="IPR029055">
    <property type="entry name" value="Ntn_hydrolases_N"/>
</dbReference>
<evidence type="ECO:0000313" key="4">
    <source>
        <dbReference type="Proteomes" id="UP001501676"/>
    </source>
</evidence>
<sequence>MLQLEWAAFMGVTETDGDAARSQAGAPMADHQPGGIAGYYGAPHGAGREAALTALGSALAHRGGAEERHERGRIGLAVRAGAPGASFTGRDGTVVVAAGIDPAAVADRYAAGGVELLATLPTPWTAALLDPAREALVLVAAGAPLYYAPAAAGVDGLAFASEPAALVEAGLVSSAPDTERVVEFVLTGGGEDGEATFFAGIRRLPVGQALVVDSSGAVARSIDAVTPPVDGLAAARRALAGSQRPAVRLGLGLPGAALAATAKNTPDLPASAFFSSSFAPMDTTEDLYSGAVGAALGVTVHSVRVNADTLAADLPEFLRVQGEPVADLGEYVQYAVAKTAKEGGADALLDPVGAIAAYGLTVEATGKKARREVAPTTLLATGSASTTPDGTPSPAASGAARLAEARRSADRSAARLGIRIHTPFANPVADAGQGGASLRAALPSGAPGDVRNSAPVRDWLLRLKNRIYGTFLAESFVNRPWFHQQNVLVAFEDFIKGRNHDADLFWRIWCVEIWAQEFLDPKPEEKEPVRIKGPLEANANKQLEITVDGERWLRFPIRTDLFTSGDDYTRRITSYVAEFVNHVRADGTYLSAFNGPWYLLVSEKIIAISQGRSYFIWDIEPSWWARTLAKFVVKTPYGIGLGSPWTMELAIREAGLPRILFAAGISAAGKAVGKRGLFYQVAGHSVRAIDGPTEYSVYPANVSAKLAPAHPDRVSAKLKATIVASLTDAGLPQLAQTLAGVVVIDANDIGRNVLGSDADRPEEFFENLFGDNPLGQGSEQTPLAVAVRVG</sequence>
<evidence type="ECO:0000313" key="3">
    <source>
        <dbReference type="EMBL" id="GAA3385779.1"/>
    </source>
</evidence>
<dbReference type="Gene3D" id="3.60.20.10">
    <property type="entry name" value="Glutamine Phosphoribosylpyrophosphate, subunit 1, domain 1"/>
    <property type="match status" value="1"/>
</dbReference>
<comment type="caution">
    <text evidence="3">The sequence shown here is derived from an EMBL/GenBank/DDBJ whole genome shotgun (WGS) entry which is preliminary data.</text>
</comment>
<reference evidence="4" key="1">
    <citation type="journal article" date="2019" name="Int. J. Syst. Evol. Microbiol.">
        <title>The Global Catalogue of Microorganisms (GCM) 10K type strain sequencing project: providing services to taxonomists for standard genome sequencing and annotation.</title>
        <authorList>
            <consortium name="The Broad Institute Genomics Platform"/>
            <consortium name="The Broad Institute Genome Sequencing Center for Infectious Disease"/>
            <person name="Wu L."/>
            <person name="Ma J."/>
        </authorList>
    </citation>
    <scope>NUCLEOTIDE SEQUENCE [LARGE SCALE GENOMIC DNA]</scope>
    <source>
        <strain evidence="4">JCM 9458</strain>
    </source>
</reference>
<dbReference type="EMBL" id="BAAAYN010000012">
    <property type="protein sequence ID" value="GAA3385779.1"/>
    <property type="molecule type" value="Genomic_DNA"/>
</dbReference>
<dbReference type="Proteomes" id="UP001501676">
    <property type="component" value="Unassembled WGS sequence"/>
</dbReference>
<accession>A0ABP6SUS0</accession>
<gene>
    <name evidence="3" type="ORF">GCM10020369_20640</name>
</gene>
<dbReference type="SUPFAM" id="SSF56235">
    <property type="entry name" value="N-terminal nucleophile aminohydrolases (Ntn hydrolases)"/>
    <property type="match status" value="1"/>
</dbReference>
<evidence type="ECO:0000259" key="2">
    <source>
        <dbReference type="Pfam" id="PF00733"/>
    </source>
</evidence>
<dbReference type="SUPFAM" id="SSF144010">
    <property type="entry name" value="CofE-like"/>
    <property type="match status" value="1"/>
</dbReference>
<protein>
    <recommendedName>
        <fullName evidence="2">Asparagine synthetase domain-containing protein</fullName>
    </recommendedName>
</protein>